<keyword evidence="2" id="KW-1185">Reference proteome</keyword>
<comment type="caution">
    <text evidence="1">The sequence shown here is derived from an EMBL/GenBank/DDBJ whole genome shotgun (WGS) entry which is preliminary data.</text>
</comment>
<protein>
    <submittedName>
        <fullName evidence="1">Glutathione S-transferase U8</fullName>
    </submittedName>
</protein>
<sequence length="183" mass="21174">MAQVQLFGLWGSPFSRRVEIALKLKGVEYEYIEEDLSNKSPLLLQYNPIHKKVHVLVHKGKPIAESPCNFALWKACWSEEKEKEEAAREACEHLQTLEDELKDKRFFGGDMIGLVDIVANFIGFWLGIIEEAMGVKLLTEEKYLKLYKWSEEFVNCSAIKENLPPRDKLLAFMRARYGVSITY</sequence>
<reference evidence="2" key="1">
    <citation type="journal article" date="2023" name="Hortic. Res.">
        <title>A chromosome-level phased genome enabling allele-level studies in sweet orange: a case study on citrus Huanglongbing tolerance.</title>
        <authorList>
            <person name="Wu B."/>
            <person name="Yu Q."/>
            <person name="Deng Z."/>
            <person name="Duan Y."/>
            <person name="Luo F."/>
            <person name="Gmitter F. Jr."/>
        </authorList>
    </citation>
    <scope>NUCLEOTIDE SEQUENCE [LARGE SCALE GENOMIC DNA]</scope>
    <source>
        <strain evidence="2">cv. Valencia</strain>
    </source>
</reference>
<evidence type="ECO:0000313" key="1">
    <source>
        <dbReference type="EMBL" id="KAH9736237.1"/>
    </source>
</evidence>
<accession>A0ACB8JUB4</accession>
<evidence type="ECO:0000313" key="2">
    <source>
        <dbReference type="Proteomes" id="UP000829398"/>
    </source>
</evidence>
<organism evidence="1 2">
    <name type="scientific">Citrus sinensis</name>
    <name type="common">Sweet orange</name>
    <name type="synonym">Citrus aurantium var. sinensis</name>
    <dbReference type="NCBI Taxonomy" id="2711"/>
    <lineage>
        <taxon>Eukaryota</taxon>
        <taxon>Viridiplantae</taxon>
        <taxon>Streptophyta</taxon>
        <taxon>Embryophyta</taxon>
        <taxon>Tracheophyta</taxon>
        <taxon>Spermatophyta</taxon>
        <taxon>Magnoliopsida</taxon>
        <taxon>eudicotyledons</taxon>
        <taxon>Gunneridae</taxon>
        <taxon>Pentapetalae</taxon>
        <taxon>rosids</taxon>
        <taxon>malvids</taxon>
        <taxon>Sapindales</taxon>
        <taxon>Rutaceae</taxon>
        <taxon>Aurantioideae</taxon>
        <taxon>Citrus</taxon>
    </lineage>
</organism>
<name>A0ACB8JUB4_CITSI</name>
<dbReference type="EMBL" id="CM039175">
    <property type="protein sequence ID" value="KAH9736237.1"/>
    <property type="molecule type" value="Genomic_DNA"/>
</dbReference>
<dbReference type="Proteomes" id="UP000829398">
    <property type="component" value="Chromosome 6"/>
</dbReference>
<gene>
    <name evidence="1" type="ORF">KPL71_018023</name>
</gene>
<proteinExistence type="predicted"/>